<sequence length="159" mass="16990">MLLIASFASALALASCSFIPAAQAAPATKPSAFVVSGTNFCLDADVYTDNNYTLIKPCNANPTINDSQSWTIKNNVLHSNWNGRCLGGLAPPYIGDYSQIVDCSSAVPVSLGNNAEIQNPTLGCLLIQGRAHGKPNPYYWAVWAACSEPSTQWVARPFH</sequence>
<dbReference type="EMBL" id="KZ994142">
    <property type="protein sequence ID" value="RKO93707.1"/>
    <property type="molecule type" value="Genomic_DNA"/>
</dbReference>
<evidence type="ECO:0000256" key="1">
    <source>
        <dbReference type="SAM" id="SignalP"/>
    </source>
</evidence>
<accession>A0A4V1ISI8</accession>
<gene>
    <name evidence="2" type="ORF">BDK51DRAFT_30394</name>
</gene>
<dbReference type="SUPFAM" id="SSF50370">
    <property type="entry name" value="Ricin B-like lectins"/>
    <property type="match status" value="1"/>
</dbReference>
<keyword evidence="3" id="KW-1185">Reference proteome</keyword>
<dbReference type="InterPro" id="IPR035992">
    <property type="entry name" value="Ricin_B-like_lectins"/>
</dbReference>
<evidence type="ECO:0000313" key="2">
    <source>
        <dbReference type="EMBL" id="RKO93707.1"/>
    </source>
</evidence>
<evidence type="ECO:0000313" key="3">
    <source>
        <dbReference type="Proteomes" id="UP000269721"/>
    </source>
</evidence>
<dbReference type="AlphaFoldDB" id="A0A4V1ISI8"/>
<feature type="signal peptide" evidence="1">
    <location>
        <begin position="1"/>
        <end position="24"/>
    </location>
</feature>
<name>A0A4V1ISI8_9FUNG</name>
<keyword evidence="1" id="KW-0732">Signal</keyword>
<feature type="chain" id="PRO_5020731014" evidence="1">
    <location>
        <begin position="25"/>
        <end position="159"/>
    </location>
</feature>
<organism evidence="2 3">
    <name type="scientific">Blyttiomyces helicus</name>
    <dbReference type="NCBI Taxonomy" id="388810"/>
    <lineage>
        <taxon>Eukaryota</taxon>
        <taxon>Fungi</taxon>
        <taxon>Fungi incertae sedis</taxon>
        <taxon>Chytridiomycota</taxon>
        <taxon>Chytridiomycota incertae sedis</taxon>
        <taxon>Chytridiomycetes</taxon>
        <taxon>Chytridiomycetes incertae sedis</taxon>
        <taxon>Blyttiomyces</taxon>
    </lineage>
</organism>
<protein>
    <submittedName>
        <fullName evidence="2">Uncharacterized protein</fullName>
    </submittedName>
</protein>
<reference evidence="3" key="1">
    <citation type="journal article" date="2018" name="Nat. Microbiol.">
        <title>Leveraging single-cell genomics to expand the fungal tree of life.</title>
        <authorList>
            <person name="Ahrendt S.R."/>
            <person name="Quandt C.A."/>
            <person name="Ciobanu D."/>
            <person name="Clum A."/>
            <person name="Salamov A."/>
            <person name="Andreopoulos B."/>
            <person name="Cheng J.F."/>
            <person name="Woyke T."/>
            <person name="Pelin A."/>
            <person name="Henrissat B."/>
            <person name="Reynolds N.K."/>
            <person name="Benny G.L."/>
            <person name="Smith M.E."/>
            <person name="James T.Y."/>
            <person name="Grigoriev I.V."/>
        </authorList>
    </citation>
    <scope>NUCLEOTIDE SEQUENCE [LARGE SCALE GENOMIC DNA]</scope>
</reference>
<dbReference type="PROSITE" id="PS50231">
    <property type="entry name" value="RICIN_B_LECTIN"/>
    <property type="match status" value="1"/>
</dbReference>
<proteinExistence type="predicted"/>
<dbReference type="Proteomes" id="UP000269721">
    <property type="component" value="Unassembled WGS sequence"/>
</dbReference>